<dbReference type="InterPro" id="IPR003109">
    <property type="entry name" value="GoLoco_motif"/>
</dbReference>
<dbReference type="Proteomes" id="UP001217089">
    <property type="component" value="Unassembled WGS sequence"/>
</dbReference>
<evidence type="ECO:0000313" key="4">
    <source>
        <dbReference type="EMBL" id="KAJ8320932.1"/>
    </source>
</evidence>
<dbReference type="Pfam" id="PF21022">
    <property type="entry name" value="Rap-GAP_dimer"/>
    <property type="match status" value="1"/>
</dbReference>
<dbReference type="SUPFAM" id="SSF111347">
    <property type="entry name" value="Rap/Ran-GAP"/>
    <property type="match status" value="1"/>
</dbReference>
<dbReference type="PANTHER" id="PTHR15711">
    <property type="entry name" value="RAP GTPASE-ACTIVATING PROTEIN"/>
    <property type="match status" value="1"/>
</dbReference>
<feature type="compositionally biased region" description="Basic and acidic residues" evidence="2">
    <location>
        <begin position="564"/>
        <end position="577"/>
    </location>
</feature>
<dbReference type="InterPro" id="IPR011990">
    <property type="entry name" value="TPR-like_helical_dom_sf"/>
</dbReference>
<sequence length="666" mass="75590">MARKYEIKQHSRYWKCLCCWYAETDRCDTPLSLRSYKKQAMDGQLYCEDHAPKQQQSPTSPDTDEKTNDLFEMLVQLQGKRIDDQRCDMSAFFKTSPAITPTEQKKDYDHVEEILHGEGPYPMILEPVNGGYWIDGVDINSPALIGGKPTIPDTRSSRIQIEANKNYHSYRQYFLGKEHFNYYGFDDNYGPLIMSMREEINSEIENVRVVFRTKFHTEERLIPLEDLDGIPNPVKIIKFLREDITTDRLHPVLSSKGSELIVQYDEHSITNHHKFGIIYQTFGQTKEEELFSNKSHSPAMEEFLNLIGDRVQLKDFKGFRGGLDTQHGQTGAESVFTRYQDREIMFHVSTLLPFTDGDPQQLQRKRHIGNDIVAIVFQEQNTPFVPNMIASHFLHAYIVVQPINPNTANTQYRVAVAARNDVPQFGPTLKNPSIYNKGPEFKDFILTKLINAELSSYKAEQFSKLEERTRSALLETLHQELHRKNTDIFGTTTVPSSKQEGVRFIDSFKRALSTKAKSSDSSLSNSSRKTNGVLPTVGEDEKPASPKKSPSSRKKINRQLSSSFEKKQKDKPVHRFDSQSTQSSYKTCSAPSSPQSSPSSSTSATRISQNSFQISPANSESSFNSMEDFTSGQAVHNHEDSDTGMESMSSAGTPSNNVKTSLVKLF</sequence>
<reference evidence="4 5" key="1">
    <citation type="submission" date="2022-12" db="EMBL/GenBank/DDBJ databases">
        <title>Chromosome-level genome of Tegillarca granosa.</title>
        <authorList>
            <person name="Kim J."/>
        </authorList>
    </citation>
    <scope>NUCLEOTIDE SEQUENCE [LARGE SCALE GENOMIC DNA]</scope>
    <source>
        <strain evidence="4">Teg-2019</strain>
        <tissue evidence="4">Adductor muscle</tissue>
    </source>
</reference>
<dbReference type="Gene3D" id="3.40.50.11210">
    <property type="entry name" value="Rap/Ran-GAP"/>
    <property type="match status" value="1"/>
</dbReference>
<comment type="caution">
    <text evidence="4">The sequence shown here is derived from an EMBL/GenBank/DDBJ whole genome shotgun (WGS) entry which is preliminary data.</text>
</comment>
<dbReference type="Gene3D" id="1.25.40.10">
    <property type="entry name" value="Tetratricopeptide repeat domain"/>
    <property type="match status" value="1"/>
</dbReference>
<keyword evidence="5" id="KW-1185">Reference proteome</keyword>
<feature type="region of interest" description="Disordered" evidence="2">
    <location>
        <begin position="515"/>
        <end position="666"/>
    </location>
</feature>
<feature type="domain" description="Rap-GAP" evidence="3">
    <location>
        <begin position="261"/>
        <end position="477"/>
    </location>
</feature>
<dbReference type="EMBL" id="JARBDR010000141">
    <property type="protein sequence ID" value="KAJ8320932.1"/>
    <property type="molecule type" value="Genomic_DNA"/>
</dbReference>
<keyword evidence="1" id="KW-0343">GTPase activation</keyword>
<dbReference type="InterPro" id="IPR050989">
    <property type="entry name" value="Rap1_Ran_GAP"/>
</dbReference>
<accession>A0ABQ9FUI6</accession>
<feature type="compositionally biased region" description="Polar residues" evidence="2">
    <location>
        <begin position="612"/>
        <end position="634"/>
    </location>
</feature>
<organism evidence="4 5">
    <name type="scientific">Tegillarca granosa</name>
    <name type="common">Malaysian cockle</name>
    <name type="synonym">Anadara granosa</name>
    <dbReference type="NCBI Taxonomy" id="220873"/>
    <lineage>
        <taxon>Eukaryota</taxon>
        <taxon>Metazoa</taxon>
        <taxon>Spiralia</taxon>
        <taxon>Lophotrochozoa</taxon>
        <taxon>Mollusca</taxon>
        <taxon>Bivalvia</taxon>
        <taxon>Autobranchia</taxon>
        <taxon>Pteriomorphia</taxon>
        <taxon>Arcoida</taxon>
        <taxon>Arcoidea</taxon>
        <taxon>Arcidae</taxon>
        <taxon>Tegillarca</taxon>
    </lineage>
</organism>
<evidence type="ECO:0000256" key="2">
    <source>
        <dbReference type="SAM" id="MobiDB-lite"/>
    </source>
</evidence>
<proteinExistence type="predicted"/>
<feature type="compositionally biased region" description="Low complexity" evidence="2">
    <location>
        <begin position="589"/>
        <end position="611"/>
    </location>
</feature>
<name>A0ABQ9FUI6_TEGGR</name>
<dbReference type="Pfam" id="PF02188">
    <property type="entry name" value="GoLoco"/>
    <property type="match status" value="1"/>
</dbReference>
<dbReference type="PANTHER" id="PTHR15711:SF32">
    <property type="entry name" value="RAP GTPASE ACTIVATING PROTEIN 1, ISOFORM H"/>
    <property type="match status" value="1"/>
</dbReference>
<dbReference type="PROSITE" id="PS50877">
    <property type="entry name" value="GOLOCO"/>
    <property type="match status" value="1"/>
</dbReference>
<evidence type="ECO:0000313" key="5">
    <source>
        <dbReference type="Proteomes" id="UP001217089"/>
    </source>
</evidence>
<dbReference type="SMART" id="SM00390">
    <property type="entry name" value="GoLoco"/>
    <property type="match status" value="1"/>
</dbReference>
<dbReference type="Pfam" id="PF02145">
    <property type="entry name" value="Rap_GAP"/>
    <property type="match status" value="1"/>
</dbReference>
<feature type="compositionally biased region" description="Polar residues" evidence="2">
    <location>
        <begin position="644"/>
        <end position="660"/>
    </location>
</feature>
<protein>
    <recommendedName>
        <fullName evidence="3">Rap-GAP domain-containing protein</fullName>
    </recommendedName>
</protein>
<gene>
    <name evidence="4" type="ORF">KUTeg_002519</name>
</gene>
<evidence type="ECO:0000259" key="3">
    <source>
        <dbReference type="PROSITE" id="PS50085"/>
    </source>
</evidence>
<dbReference type="PROSITE" id="PS50085">
    <property type="entry name" value="RAPGAP"/>
    <property type="match status" value="1"/>
</dbReference>
<dbReference type="InterPro" id="IPR000331">
    <property type="entry name" value="Rap/Ran_GAP_dom"/>
</dbReference>
<feature type="compositionally biased region" description="Low complexity" evidence="2">
    <location>
        <begin position="515"/>
        <end position="531"/>
    </location>
</feature>
<feature type="compositionally biased region" description="Polar residues" evidence="2">
    <location>
        <begin position="578"/>
        <end position="587"/>
    </location>
</feature>
<dbReference type="InterPro" id="IPR035974">
    <property type="entry name" value="Rap/Ran-GAP_sf"/>
</dbReference>
<evidence type="ECO:0000256" key="1">
    <source>
        <dbReference type="ARBA" id="ARBA00022468"/>
    </source>
</evidence>